<evidence type="ECO:0000313" key="2">
    <source>
        <dbReference type="Proteomes" id="UP000321181"/>
    </source>
</evidence>
<dbReference type="Proteomes" id="UP000321181">
    <property type="component" value="Unassembled WGS sequence"/>
</dbReference>
<reference evidence="1 2" key="1">
    <citation type="submission" date="2019-07" db="EMBL/GenBank/DDBJ databases">
        <title>Whole genome shotgun sequence of Cellulomonas aerilata NBRC 106308.</title>
        <authorList>
            <person name="Hosoyama A."/>
            <person name="Uohara A."/>
            <person name="Ohji S."/>
            <person name="Ichikawa N."/>
        </authorList>
    </citation>
    <scope>NUCLEOTIDE SEQUENCE [LARGE SCALE GENOMIC DNA]</scope>
    <source>
        <strain evidence="1 2">NBRC 106308</strain>
    </source>
</reference>
<dbReference type="AlphaFoldDB" id="A0A512DFR4"/>
<evidence type="ECO:0000313" key="1">
    <source>
        <dbReference type="EMBL" id="GEO35050.1"/>
    </source>
</evidence>
<protein>
    <submittedName>
        <fullName evidence="1">Uncharacterized protein</fullName>
    </submittedName>
</protein>
<accession>A0A512DFR4</accession>
<name>A0A512DFR4_9CELL</name>
<keyword evidence="2" id="KW-1185">Reference proteome</keyword>
<organism evidence="1 2">
    <name type="scientific">Cellulomonas aerilata</name>
    <dbReference type="NCBI Taxonomy" id="515326"/>
    <lineage>
        <taxon>Bacteria</taxon>
        <taxon>Bacillati</taxon>
        <taxon>Actinomycetota</taxon>
        <taxon>Actinomycetes</taxon>
        <taxon>Micrococcales</taxon>
        <taxon>Cellulomonadaceae</taxon>
        <taxon>Cellulomonas</taxon>
    </lineage>
</organism>
<gene>
    <name evidence="1" type="ORF">CAE01nite_27750</name>
</gene>
<dbReference type="EMBL" id="BJYY01000017">
    <property type="protein sequence ID" value="GEO35050.1"/>
    <property type="molecule type" value="Genomic_DNA"/>
</dbReference>
<proteinExistence type="predicted"/>
<comment type="caution">
    <text evidence="1">The sequence shown here is derived from an EMBL/GenBank/DDBJ whole genome shotgun (WGS) entry which is preliminary data.</text>
</comment>
<sequence>MSAAAAAAGSGAVTAPAAGIVTRANAVRETRRMAAPVATILRDDVVTDRDHDAAAGGRPRPTRVFVLQVIVDLLRGRRPA</sequence>